<reference evidence="2" key="1">
    <citation type="submission" date="2020-06" db="EMBL/GenBank/DDBJ databases">
        <authorList>
            <consortium name="Plant Systems Biology data submission"/>
        </authorList>
    </citation>
    <scope>NUCLEOTIDE SEQUENCE</scope>
    <source>
        <strain evidence="2">D6</strain>
    </source>
</reference>
<dbReference type="AlphaFoldDB" id="A0A9N8D6M6"/>
<dbReference type="OrthoDB" id="47961at2759"/>
<protein>
    <submittedName>
        <fullName evidence="2">Uncharacterized protein</fullName>
    </submittedName>
</protein>
<gene>
    <name evidence="2" type="ORF">SEMRO_19_G013390.1</name>
</gene>
<organism evidence="2 3">
    <name type="scientific">Seminavis robusta</name>
    <dbReference type="NCBI Taxonomy" id="568900"/>
    <lineage>
        <taxon>Eukaryota</taxon>
        <taxon>Sar</taxon>
        <taxon>Stramenopiles</taxon>
        <taxon>Ochrophyta</taxon>
        <taxon>Bacillariophyta</taxon>
        <taxon>Bacillariophyceae</taxon>
        <taxon>Bacillariophycidae</taxon>
        <taxon>Naviculales</taxon>
        <taxon>Naviculaceae</taxon>
        <taxon>Seminavis</taxon>
    </lineage>
</organism>
<keyword evidence="3" id="KW-1185">Reference proteome</keyword>
<sequence length="281" mass="30624">MTLVTFLNESELSTTSKVGVPSLDFDTSSKAGNFRFTLRKRSHDFSPEVNMSSYNSAFLSGLFADVARVAQSDDEDTTTDEQEDARLDLSMPVKRSRVSLTKSFSRCARSYKNLTEVSSPVGVDAFPSITTTTTVEPSCSASMERINSLAFQLNCVDPSPKSVKSVVDIIDMAFPHLPATVSDSSCSTTKQQDLTRGSDQQASELSETTLNKESYGWFVELDDGDDDTPVVPTTIPTSRSDTSLDLAFSASTAPKRVSNYEAELEWAQAADTVDDVLGDFF</sequence>
<evidence type="ECO:0000313" key="3">
    <source>
        <dbReference type="Proteomes" id="UP001153069"/>
    </source>
</evidence>
<dbReference type="EMBL" id="CAICTM010000019">
    <property type="protein sequence ID" value="CAB9497388.1"/>
    <property type="molecule type" value="Genomic_DNA"/>
</dbReference>
<evidence type="ECO:0000256" key="1">
    <source>
        <dbReference type="SAM" id="MobiDB-lite"/>
    </source>
</evidence>
<proteinExistence type="predicted"/>
<accession>A0A9N8D6M6</accession>
<name>A0A9N8D6M6_9STRA</name>
<dbReference type="Proteomes" id="UP001153069">
    <property type="component" value="Unassembled WGS sequence"/>
</dbReference>
<evidence type="ECO:0000313" key="2">
    <source>
        <dbReference type="EMBL" id="CAB9497388.1"/>
    </source>
</evidence>
<feature type="region of interest" description="Disordered" evidence="1">
    <location>
        <begin position="181"/>
        <end position="206"/>
    </location>
</feature>
<comment type="caution">
    <text evidence="2">The sequence shown here is derived from an EMBL/GenBank/DDBJ whole genome shotgun (WGS) entry which is preliminary data.</text>
</comment>